<evidence type="ECO:0000313" key="3">
    <source>
        <dbReference type="Proteomes" id="UP001084650"/>
    </source>
</evidence>
<dbReference type="Pfam" id="PF13400">
    <property type="entry name" value="Tad"/>
    <property type="match status" value="1"/>
</dbReference>
<gene>
    <name evidence="2" type="ORF">OY187_11800</name>
</gene>
<dbReference type="EMBL" id="JAPQYE010000004">
    <property type="protein sequence ID" value="MCZ0728733.1"/>
    <property type="molecule type" value="Genomic_DNA"/>
</dbReference>
<protein>
    <submittedName>
        <fullName evidence="2">Flp pilus-assembly TadE/G-like family protein</fullName>
    </submittedName>
</protein>
<evidence type="ECO:0000259" key="1">
    <source>
        <dbReference type="Pfam" id="PF13400"/>
    </source>
</evidence>
<accession>A0ABT4HFI2</accession>
<dbReference type="InterPro" id="IPR021202">
    <property type="entry name" value="Rv3654c-like"/>
</dbReference>
<sequence length="113" mass="10861">MVDERGSASLVAAAMCAVLLAVTVGGAQIGATVVARHRAQAAADLAALAGAAAVPAGLGPACAKASTVAQRMATTAVGCSVDDLDLTVTVDAPVSLRLFGAVHARALARAGPA</sequence>
<name>A0ABT4HFI2_MYCIR</name>
<evidence type="ECO:0000313" key="2">
    <source>
        <dbReference type="EMBL" id="MCZ0728733.1"/>
    </source>
</evidence>
<keyword evidence="3" id="KW-1185">Reference proteome</keyword>
<dbReference type="InterPro" id="IPR028087">
    <property type="entry name" value="Tad_N"/>
</dbReference>
<organism evidence="2 3">
    <name type="scientific">Mycolicibacterium iranicum</name>
    <name type="common">Mycobacterium iranicum</name>
    <dbReference type="NCBI Taxonomy" id="912594"/>
    <lineage>
        <taxon>Bacteria</taxon>
        <taxon>Bacillati</taxon>
        <taxon>Actinomycetota</taxon>
        <taxon>Actinomycetes</taxon>
        <taxon>Mycobacteriales</taxon>
        <taxon>Mycobacteriaceae</taxon>
        <taxon>Mycolicibacterium</taxon>
    </lineage>
</organism>
<proteinExistence type="predicted"/>
<feature type="domain" description="Putative Flp pilus-assembly TadG-like N-terminal" evidence="1">
    <location>
        <begin position="6"/>
        <end position="53"/>
    </location>
</feature>
<dbReference type="NCBIfam" id="TIGR03816">
    <property type="entry name" value="tadE_like_DECH"/>
    <property type="match status" value="1"/>
</dbReference>
<comment type="caution">
    <text evidence="2">The sequence shown here is derived from an EMBL/GenBank/DDBJ whole genome shotgun (WGS) entry which is preliminary data.</text>
</comment>
<reference evidence="2" key="1">
    <citation type="submission" date="2022-12" db="EMBL/GenBank/DDBJ databases">
        <title>Whole genome sequence of Mycolicibacterium iranicum strain SBH312.</title>
        <authorList>
            <person name="Jani J."/>
            <person name="Arifin Mustapha Z."/>
            <person name="Ahmed K."/>
            <person name="Kai Ling C."/>
        </authorList>
    </citation>
    <scope>NUCLEOTIDE SEQUENCE</scope>
    <source>
        <strain evidence="2">SBH312</strain>
    </source>
</reference>
<dbReference type="Proteomes" id="UP001084650">
    <property type="component" value="Unassembled WGS sequence"/>
</dbReference>